<keyword evidence="6" id="KW-1185">Reference proteome</keyword>
<sequence length="445" mass="48104">MARQENSFALLIDDESDDMSALIAAVAAKAPPPTEKKQQPQKNQQTTSPAKLPSKPLPPAESVRTERGRGRGRGGRGRGGLGRLGSGDNDAGQFGNGRTNGYQRNLSGDSDGNFADDGFRVPGRGPRGRGRGRGRGSFNEDRGYGNENQAYGGSESQEQGGGGWEEGTENSGKGNGNENHYFRNENRQFGNENQTSGSEGRGYGGENRGFRGGKGRQYGGPDGIRYRRGEGEGHNEFEKKEDSPGWKEPENSDTQNGRDVPETTEMPKDAEPEQGKPEHAVSEDVSEKKVPEEDKEMTLDEYEKLLSEKRKALEVLKSEERKVALDKDFEAMQLIDKKKEDANHHLFIKLKSEKDKLKKKVSFEKEERARKSVSINEFLKPAEGDKYGGRGGRGGGRGRGRGGGGGGFRGGFSGRSGNDTGYAASAPCIEDPGQFPLLGGAAVTA</sequence>
<evidence type="ECO:0000313" key="6">
    <source>
        <dbReference type="Proteomes" id="UP000283530"/>
    </source>
</evidence>
<dbReference type="InterPro" id="IPR039764">
    <property type="entry name" value="HABP4/SERBP1-like"/>
</dbReference>
<dbReference type="GO" id="GO:0005737">
    <property type="term" value="C:cytoplasm"/>
    <property type="evidence" value="ECO:0007669"/>
    <property type="project" value="UniProtKB-SubCell"/>
</dbReference>
<evidence type="ECO:0000313" key="5">
    <source>
        <dbReference type="EMBL" id="RWR87168.1"/>
    </source>
</evidence>
<feature type="compositionally biased region" description="Basic and acidic residues" evidence="3">
    <location>
        <begin position="259"/>
        <end position="297"/>
    </location>
</feature>
<dbReference type="STRING" id="337451.A0A3S3QLP6"/>
<proteinExistence type="predicted"/>
<dbReference type="InterPro" id="IPR006861">
    <property type="entry name" value="HABP4_PAIRBP1-bd"/>
</dbReference>
<comment type="subcellular location">
    <subcellularLocation>
        <location evidence="1">Cytoplasm</location>
    </subcellularLocation>
</comment>
<feature type="compositionally biased region" description="Polar residues" evidence="3">
    <location>
        <begin position="96"/>
        <end position="110"/>
    </location>
</feature>
<dbReference type="GO" id="GO:0003723">
    <property type="term" value="F:RNA binding"/>
    <property type="evidence" value="ECO:0007669"/>
    <property type="project" value="InterPro"/>
</dbReference>
<name>A0A3S3QLP6_9MAGN</name>
<protein>
    <submittedName>
        <fullName evidence="5">Aspartate, glycine, lysine and serine-rich-like protein</fullName>
    </submittedName>
</protein>
<dbReference type="InterPro" id="IPR019084">
    <property type="entry name" value="STM1-like_N"/>
</dbReference>
<feature type="compositionally biased region" description="Polar residues" evidence="3">
    <location>
        <begin position="187"/>
        <end position="196"/>
    </location>
</feature>
<feature type="compositionally biased region" description="Gly residues" evidence="3">
    <location>
        <begin position="389"/>
        <end position="414"/>
    </location>
</feature>
<keyword evidence="2" id="KW-0963">Cytoplasm</keyword>
<feature type="compositionally biased region" description="Gly residues" evidence="3">
    <location>
        <begin position="199"/>
        <end position="222"/>
    </location>
</feature>
<evidence type="ECO:0000256" key="2">
    <source>
        <dbReference type="ARBA" id="ARBA00022490"/>
    </source>
</evidence>
<reference evidence="5 6" key="1">
    <citation type="journal article" date="2019" name="Nat. Plants">
        <title>Stout camphor tree genome fills gaps in understanding of flowering plant genome evolution.</title>
        <authorList>
            <person name="Chaw S.M."/>
            <person name="Liu Y.C."/>
            <person name="Wu Y.W."/>
            <person name="Wang H.Y."/>
            <person name="Lin C.I."/>
            <person name="Wu C.S."/>
            <person name="Ke H.M."/>
            <person name="Chang L.Y."/>
            <person name="Hsu C.Y."/>
            <person name="Yang H.T."/>
            <person name="Sudianto E."/>
            <person name="Hsu M.H."/>
            <person name="Wu K.P."/>
            <person name="Wang L.N."/>
            <person name="Leebens-Mack J.H."/>
            <person name="Tsai I.J."/>
        </authorList>
    </citation>
    <scope>NUCLEOTIDE SEQUENCE [LARGE SCALE GENOMIC DNA]</scope>
    <source>
        <strain evidence="6">cv. Chaw 1501</strain>
        <tissue evidence="5">Young leaves</tissue>
    </source>
</reference>
<dbReference type="OrthoDB" id="1931326at2759"/>
<feature type="compositionally biased region" description="Low complexity" evidence="3">
    <location>
        <begin position="40"/>
        <end position="54"/>
    </location>
</feature>
<evidence type="ECO:0000256" key="3">
    <source>
        <dbReference type="SAM" id="MobiDB-lite"/>
    </source>
</evidence>
<dbReference type="PANTHER" id="PTHR12299">
    <property type="entry name" value="HYALURONIC ACID-BINDING PROTEIN 4"/>
    <property type="match status" value="1"/>
</dbReference>
<feature type="region of interest" description="Disordered" evidence="3">
    <location>
        <begin position="24"/>
        <end position="297"/>
    </location>
</feature>
<organism evidence="5 6">
    <name type="scientific">Cinnamomum micranthum f. kanehirae</name>
    <dbReference type="NCBI Taxonomy" id="337451"/>
    <lineage>
        <taxon>Eukaryota</taxon>
        <taxon>Viridiplantae</taxon>
        <taxon>Streptophyta</taxon>
        <taxon>Embryophyta</taxon>
        <taxon>Tracheophyta</taxon>
        <taxon>Spermatophyta</taxon>
        <taxon>Magnoliopsida</taxon>
        <taxon>Magnoliidae</taxon>
        <taxon>Laurales</taxon>
        <taxon>Lauraceae</taxon>
        <taxon>Cinnamomum</taxon>
    </lineage>
</organism>
<accession>A0A3S3QLP6</accession>
<dbReference type="SMART" id="SM01233">
    <property type="entry name" value="HABP4_PAI-RBP1"/>
    <property type="match status" value="1"/>
</dbReference>
<feature type="domain" description="Hyaluronan/mRNA-binding protein" evidence="4">
    <location>
        <begin position="213"/>
        <end position="324"/>
    </location>
</feature>
<dbReference type="AlphaFoldDB" id="A0A3S3QLP6"/>
<dbReference type="Pfam" id="PF04774">
    <property type="entry name" value="HABP4_PAI-RBP1"/>
    <property type="match status" value="1"/>
</dbReference>
<dbReference type="EMBL" id="QPKB01000006">
    <property type="protein sequence ID" value="RWR87168.1"/>
    <property type="molecule type" value="Genomic_DNA"/>
</dbReference>
<gene>
    <name evidence="5" type="ORF">CKAN_01610400</name>
</gene>
<feature type="region of interest" description="Disordered" evidence="3">
    <location>
        <begin position="381"/>
        <end position="433"/>
    </location>
</feature>
<comment type="caution">
    <text evidence="5">The sequence shown here is derived from an EMBL/GenBank/DDBJ whole genome shotgun (WGS) entry which is preliminary data.</text>
</comment>
<dbReference type="PANTHER" id="PTHR12299:SF62">
    <property type="entry name" value="ASPARTATE, GLYCINE, LYSINE AND SERINE-RICH PROTEIN-LIKE"/>
    <property type="match status" value="1"/>
</dbReference>
<feature type="compositionally biased region" description="Basic and acidic residues" evidence="3">
    <location>
        <begin position="224"/>
        <end position="250"/>
    </location>
</feature>
<dbReference type="GO" id="GO:0005634">
    <property type="term" value="C:nucleus"/>
    <property type="evidence" value="ECO:0007669"/>
    <property type="project" value="TreeGrafter"/>
</dbReference>
<evidence type="ECO:0000259" key="4">
    <source>
        <dbReference type="SMART" id="SM01233"/>
    </source>
</evidence>
<dbReference type="Pfam" id="PF09598">
    <property type="entry name" value="Stm1_N"/>
    <property type="match status" value="1"/>
</dbReference>
<evidence type="ECO:0000256" key="1">
    <source>
        <dbReference type="ARBA" id="ARBA00004496"/>
    </source>
</evidence>
<dbReference type="Proteomes" id="UP000283530">
    <property type="component" value="Unassembled WGS sequence"/>
</dbReference>